<gene>
    <name evidence="3" type="ORF">AB5J54_39735</name>
</gene>
<dbReference type="InterPro" id="IPR043763">
    <property type="entry name" value="DUF5709"/>
</dbReference>
<proteinExistence type="predicted"/>
<sequence>MTGTETWGDDVYQPDGSEVQDDAGVLDYEDTLEGPAGDPLDAGYSPPERPLGAEHAGVTAAERQHGESLDERLAEEEPEFPLLDGDGLGDTTDTDGELLDDQVGGRRAGRLMSEDEGTGPVSHELNARDLGIDGGAASAEEAAMHIIDVE</sequence>
<dbReference type="EMBL" id="CP163444">
    <property type="protein sequence ID" value="XDQ76275.1"/>
    <property type="molecule type" value="Genomic_DNA"/>
</dbReference>
<name>A0AB39T6R5_9ACTN</name>
<accession>A0AB39T6R5</accession>
<protein>
    <submittedName>
        <fullName evidence="3">DUF5709 domain-containing protein</fullName>
    </submittedName>
</protein>
<evidence type="ECO:0000259" key="2">
    <source>
        <dbReference type="Pfam" id="PF18970"/>
    </source>
</evidence>
<organism evidence="3">
    <name type="scientific">Streptomyces sp. R44</name>
    <dbReference type="NCBI Taxonomy" id="3238633"/>
    <lineage>
        <taxon>Bacteria</taxon>
        <taxon>Bacillati</taxon>
        <taxon>Actinomycetota</taxon>
        <taxon>Actinomycetes</taxon>
        <taxon>Kitasatosporales</taxon>
        <taxon>Streptomycetaceae</taxon>
        <taxon>Streptomyces</taxon>
    </lineage>
</organism>
<feature type="region of interest" description="Disordered" evidence="1">
    <location>
        <begin position="1"/>
        <end position="127"/>
    </location>
</feature>
<evidence type="ECO:0000256" key="1">
    <source>
        <dbReference type="SAM" id="MobiDB-lite"/>
    </source>
</evidence>
<feature type="compositionally biased region" description="Low complexity" evidence="1">
    <location>
        <begin position="82"/>
        <end position="91"/>
    </location>
</feature>
<reference evidence="3" key="1">
    <citation type="submission" date="2024-07" db="EMBL/GenBank/DDBJ databases">
        <authorList>
            <person name="Yu S.T."/>
        </authorList>
    </citation>
    <scope>NUCLEOTIDE SEQUENCE</scope>
    <source>
        <strain evidence="3">R44</strain>
    </source>
</reference>
<dbReference type="AlphaFoldDB" id="A0AB39T6R5"/>
<dbReference type="RefSeq" id="WP_369148868.1">
    <property type="nucleotide sequence ID" value="NZ_CP163444.1"/>
</dbReference>
<feature type="domain" description="DUF5709" evidence="2">
    <location>
        <begin position="102"/>
        <end position="148"/>
    </location>
</feature>
<evidence type="ECO:0000313" key="3">
    <source>
        <dbReference type="EMBL" id="XDQ76275.1"/>
    </source>
</evidence>
<dbReference type="Pfam" id="PF18970">
    <property type="entry name" value="DUF5709"/>
    <property type="match status" value="1"/>
</dbReference>
<feature type="compositionally biased region" description="Basic and acidic residues" evidence="1">
    <location>
        <begin position="62"/>
        <end position="72"/>
    </location>
</feature>